<dbReference type="Proteomes" id="UP000327013">
    <property type="component" value="Chromosome 6"/>
</dbReference>
<protein>
    <submittedName>
        <fullName evidence="2">Uncharacterized protein</fullName>
    </submittedName>
</protein>
<name>A0A5N6RCJ5_9ROSI</name>
<dbReference type="AlphaFoldDB" id="A0A5N6RCJ5"/>
<feature type="compositionally biased region" description="Polar residues" evidence="1">
    <location>
        <begin position="182"/>
        <end position="196"/>
    </location>
</feature>
<accession>A0A5N6RCJ5</accession>
<proteinExistence type="predicted"/>
<reference evidence="2 3" key="1">
    <citation type="submission" date="2019-06" db="EMBL/GenBank/DDBJ databases">
        <title>A chromosomal-level reference genome of Carpinus fangiana (Coryloideae, Betulaceae).</title>
        <authorList>
            <person name="Yang X."/>
            <person name="Wang Z."/>
            <person name="Zhang L."/>
            <person name="Hao G."/>
            <person name="Liu J."/>
            <person name="Yang Y."/>
        </authorList>
    </citation>
    <scope>NUCLEOTIDE SEQUENCE [LARGE SCALE GENOMIC DNA]</scope>
    <source>
        <strain evidence="2">Cfa_2016G</strain>
        <tissue evidence="2">Leaf</tissue>
    </source>
</reference>
<dbReference type="PANTHER" id="PTHR33052">
    <property type="entry name" value="DUF4228 DOMAIN PROTEIN-RELATED"/>
    <property type="match status" value="1"/>
</dbReference>
<evidence type="ECO:0000313" key="2">
    <source>
        <dbReference type="EMBL" id="KAE8075491.1"/>
    </source>
</evidence>
<evidence type="ECO:0000256" key="1">
    <source>
        <dbReference type="SAM" id="MobiDB-lite"/>
    </source>
</evidence>
<sequence length="257" mass="29380">MCLLNLPMSQDPKTIVNQSILFSTSNWQPTSFQNCKSMFKKLLKVHKLTPFQRPPKLAAAADQWEEEGFSTPLKIVHTGGMVECFYMATPAARIMEKYPSFVLARPQVFRQPWDSIVRPDEILHPGEKFFVVPRRTVRKLKRRIKKPSSENPEDPFSPQSSNDVSAGTRPRQKDESSRNVHNDNINTSVRANTKQSYFDKHERFATGVDMAQKKKCKEGENSRRSSNPESDHGRKRGIRNAVTWQPSLTSICESMGN</sequence>
<organism evidence="2 3">
    <name type="scientific">Carpinus fangiana</name>
    <dbReference type="NCBI Taxonomy" id="176857"/>
    <lineage>
        <taxon>Eukaryota</taxon>
        <taxon>Viridiplantae</taxon>
        <taxon>Streptophyta</taxon>
        <taxon>Embryophyta</taxon>
        <taxon>Tracheophyta</taxon>
        <taxon>Spermatophyta</taxon>
        <taxon>Magnoliopsida</taxon>
        <taxon>eudicotyledons</taxon>
        <taxon>Gunneridae</taxon>
        <taxon>Pentapetalae</taxon>
        <taxon>rosids</taxon>
        <taxon>fabids</taxon>
        <taxon>Fagales</taxon>
        <taxon>Betulaceae</taxon>
        <taxon>Carpinus</taxon>
    </lineage>
</organism>
<dbReference type="InterPro" id="IPR025322">
    <property type="entry name" value="PADRE_dom"/>
</dbReference>
<evidence type="ECO:0000313" key="3">
    <source>
        <dbReference type="Proteomes" id="UP000327013"/>
    </source>
</evidence>
<keyword evidence="3" id="KW-1185">Reference proteome</keyword>
<dbReference type="Pfam" id="PF14009">
    <property type="entry name" value="PADRE"/>
    <property type="match status" value="1"/>
</dbReference>
<dbReference type="OrthoDB" id="1923394at2759"/>
<dbReference type="EMBL" id="CM017326">
    <property type="protein sequence ID" value="KAE8075491.1"/>
    <property type="molecule type" value="Genomic_DNA"/>
</dbReference>
<feature type="compositionally biased region" description="Basic and acidic residues" evidence="1">
    <location>
        <begin position="171"/>
        <end position="181"/>
    </location>
</feature>
<feature type="region of interest" description="Disordered" evidence="1">
    <location>
        <begin position="141"/>
        <end position="242"/>
    </location>
</feature>
<gene>
    <name evidence="2" type="ORF">FH972_014206</name>
</gene>